<evidence type="ECO:0000256" key="2">
    <source>
        <dbReference type="SAM" id="MobiDB-lite"/>
    </source>
</evidence>
<sequence>MPGGMISIPLGPLDHIPPRNYFKTVLYLPLKSGTGARQAYDHLHDGLHRTFLQAPWLSGKVHWQPRDAPGWRPGQLEIRYNELTADGPKPNQLKFNELRAAPPYSEIKDAGFPADTFTDEELLCAPFLADVDSGADVFVAQANFIPGACLLGFTICHPASDGTAMVTIIDLWAKNCKKLHVPSQHGSIDFVKEGQPTLLPGSSDRGLPEKLWIKQKTGHERHEIDASSFRLFGLSPPGESQGESMAASLPPQSPTVRASVNGSGETMHSSIFYISPSEFASLQKECAEASGSGELTGNDIVCALIWRALMKARAAAKVAAGTGDIARMAAELEMTVDGRPMFNGMPGSYLGNVILISQPSIPVLTLVAAETSVAAVAQVIRDSARTVNHETAMDGYALLREVSGYGEVKLRFTTIEGSSLLITSLVGFPLDQVSFGAGKDGEIFENDGKIESFRPLMGGFNRLFRTCMVLPRTAQGGIEFVVSLFDDEMELLLEDDEFGRYALQLA</sequence>
<dbReference type="GO" id="GO:0016740">
    <property type="term" value="F:transferase activity"/>
    <property type="evidence" value="ECO:0007669"/>
    <property type="project" value="UniProtKB-KW"/>
</dbReference>
<dbReference type="InterPro" id="IPR050317">
    <property type="entry name" value="Plant_Fungal_Acyltransferase"/>
</dbReference>
<dbReference type="PANTHER" id="PTHR31642:SF310">
    <property type="entry name" value="FATTY ALCOHOL:CAFFEOYL-COA ACYLTRANSFERASE"/>
    <property type="match status" value="1"/>
</dbReference>
<name>A0ABR2XMF1_9PEZI</name>
<feature type="region of interest" description="Disordered" evidence="2">
    <location>
        <begin position="238"/>
        <end position="261"/>
    </location>
</feature>
<proteinExistence type="predicted"/>
<evidence type="ECO:0000313" key="4">
    <source>
        <dbReference type="EMBL" id="KAK9774988.1"/>
    </source>
</evidence>
<keyword evidence="5" id="KW-1185">Reference proteome</keyword>
<dbReference type="InterPro" id="IPR023213">
    <property type="entry name" value="CAT-like_dom_sf"/>
</dbReference>
<reference evidence="4 5" key="1">
    <citation type="submission" date="2024-02" db="EMBL/GenBank/DDBJ databases">
        <title>First draft genome assembly of two strains of Seiridium cardinale.</title>
        <authorList>
            <person name="Emiliani G."/>
            <person name="Scali E."/>
        </authorList>
    </citation>
    <scope>NUCLEOTIDE SEQUENCE [LARGE SCALE GENOMIC DNA]</scope>
    <source>
        <strain evidence="4 5">BM-138-000479</strain>
    </source>
</reference>
<dbReference type="EMBL" id="JARVKM010000037">
    <property type="protein sequence ID" value="KAK9774988.1"/>
    <property type="molecule type" value="Genomic_DNA"/>
</dbReference>
<dbReference type="Gene3D" id="3.30.559.10">
    <property type="entry name" value="Chloramphenicol acetyltransferase-like domain"/>
    <property type="match status" value="2"/>
</dbReference>
<dbReference type="Pfam" id="PF22664">
    <property type="entry name" value="TRI-like_N"/>
    <property type="match status" value="1"/>
</dbReference>
<gene>
    <name evidence="4" type="ORF">SCAR479_08262</name>
</gene>
<feature type="domain" description="Trichothecene 3-O-acetyltransferase-like N-terminal" evidence="3">
    <location>
        <begin position="29"/>
        <end position="176"/>
    </location>
</feature>
<accession>A0ABR2XMF1</accession>
<organism evidence="4 5">
    <name type="scientific">Seiridium cardinale</name>
    <dbReference type="NCBI Taxonomy" id="138064"/>
    <lineage>
        <taxon>Eukaryota</taxon>
        <taxon>Fungi</taxon>
        <taxon>Dikarya</taxon>
        <taxon>Ascomycota</taxon>
        <taxon>Pezizomycotina</taxon>
        <taxon>Sordariomycetes</taxon>
        <taxon>Xylariomycetidae</taxon>
        <taxon>Amphisphaeriales</taxon>
        <taxon>Sporocadaceae</taxon>
        <taxon>Seiridium</taxon>
    </lineage>
</organism>
<dbReference type="Pfam" id="PF02458">
    <property type="entry name" value="Transferase"/>
    <property type="match status" value="1"/>
</dbReference>
<dbReference type="Proteomes" id="UP001465668">
    <property type="component" value="Unassembled WGS sequence"/>
</dbReference>
<comment type="caution">
    <text evidence="4">The sequence shown here is derived from an EMBL/GenBank/DDBJ whole genome shotgun (WGS) entry which is preliminary data.</text>
</comment>
<evidence type="ECO:0000256" key="1">
    <source>
        <dbReference type="ARBA" id="ARBA00022679"/>
    </source>
</evidence>
<evidence type="ECO:0000313" key="5">
    <source>
        <dbReference type="Proteomes" id="UP001465668"/>
    </source>
</evidence>
<protein>
    <submittedName>
        <fullName evidence="4">Transferase family protein</fullName>
    </submittedName>
</protein>
<keyword evidence="1 4" id="KW-0808">Transferase</keyword>
<dbReference type="InterPro" id="IPR054710">
    <property type="entry name" value="Tri101-like_N"/>
</dbReference>
<evidence type="ECO:0000259" key="3">
    <source>
        <dbReference type="Pfam" id="PF22664"/>
    </source>
</evidence>
<dbReference type="PANTHER" id="PTHR31642">
    <property type="entry name" value="TRICHOTHECENE 3-O-ACETYLTRANSFERASE"/>
    <property type="match status" value="1"/>
</dbReference>